<evidence type="ECO:0000313" key="5">
    <source>
        <dbReference type="Proteomes" id="UP000217199"/>
    </source>
</evidence>
<keyword evidence="4" id="KW-0496">Mitochondrion</keyword>
<keyword evidence="2" id="KW-0472">Membrane</keyword>
<dbReference type="Pfam" id="PF03161">
    <property type="entry name" value="LAGLIDADG_2"/>
    <property type="match status" value="1"/>
</dbReference>
<dbReference type="EMBL" id="NBII01000013">
    <property type="protein sequence ID" value="TQF64814.1"/>
    <property type="molecule type" value="Genomic_DNA"/>
</dbReference>
<dbReference type="GO" id="GO:0004519">
    <property type="term" value="F:endonuclease activity"/>
    <property type="evidence" value="ECO:0007669"/>
    <property type="project" value="UniProtKB-KW"/>
</dbReference>
<sequence length="195" mass="22216">MKYPAYSHWWKVSKINKRNSGKITKSNPFLTLLLVLILFSLYNISDSDAVIVSSILSVTGPPEIFNLNSSPKMTPDQKYKLKRKAQKWNKVSTCKDIVVYGSNLSSGVGSAKQLSKHVYYMYGLPSFQLEVLIGLLLSDGWLIIDKKYRSVNARFGLKQSIINFPLLWYVFSIISHYCRNLPHVSSNVEVNYLTV</sequence>
<reference evidence="4 5" key="1">
    <citation type="journal article" date="2017" name="Mol. Ecol.">
        <title>Comparative and population genomic landscape of Phellinus noxius: A hypervariable fungus causing root rot in trees.</title>
        <authorList>
            <person name="Chung C.L."/>
            <person name="Lee T.J."/>
            <person name="Akiba M."/>
            <person name="Lee H.H."/>
            <person name="Kuo T.H."/>
            <person name="Liu D."/>
            <person name="Ke H.M."/>
            <person name="Yokoi T."/>
            <person name="Roa M.B."/>
            <person name="Lu M.J."/>
            <person name="Chang Y.Y."/>
            <person name="Ann P.J."/>
            <person name="Tsai J.N."/>
            <person name="Chen C.Y."/>
            <person name="Tzean S.S."/>
            <person name="Ota Y."/>
            <person name="Hattori T."/>
            <person name="Sahashi N."/>
            <person name="Liou R.F."/>
            <person name="Kikuchi T."/>
            <person name="Tsai I.J."/>
        </authorList>
    </citation>
    <scope>NUCLEOTIDE SEQUENCE [LARGE SCALE GENOMIC DNA]</scope>
    <source>
        <strain evidence="4 5">FFPRI411160</strain>
    </source>
</reference>
<keyword evidence="2" id="KW-1133">Transmembrane helix</keyword>
<comment type="function">
    <text evidence="1">Mitochondrial DNA endonuclease involved in intron homing.</text>
</comment>
<organism evidence="4 5">
    <name type="scientific">Pyrrhoderma noxium</name>
    <dbReference type="NCBI Taxonomy" id="2282107"/>
    <lineage>
        <taxon>Eukaryota</taxon>
        <taxon>Fungi</taxon>
        <taxon>Dikarya</taxon>
        <taxon>Basidiomycota</taxon>
        <taxon>Agaricomycotina</taxon>
        <taxon>Agaricomycetes</taxon>
        <taxon>Hymenochaetales</taxon>
        <taxon>Hymenochaetaceae</taxon>
        <taxon>Pyrrhoderma</taxon>
    </lineage>
</organism>
<name>A0A541AXL9_9AGAM</name>
<dbReference type="InParanoid" id="A0A541AXL9"/>
<evidence type="ECO:0000259" key="3">
    <source>
        <dbReference type="Pfam" id="PF03161"/>
    </source>
</evidence>
<proteinExistence type="predicted"/>
<dbReference type="AlphaFoldDB" id="A0A541AXL9"/>
<feature type="domain" description="Homing endonuclease LAGLIDADG" evidence="3">
    <location>
        <begin position="130"/>
        <end position="187"/>
    </location>
</feature>
<geneLocation type="mitochondrion" evidence="4"/>
<keyword evidence="4" id="KW-0540">Nuclease</keyword>
<evidence type="ECO:0000256" key="2">
    <source>
        <dbReference type="SAM" id="Phobius"/>
    </source>
</evidence>
<accession>A0A541AXL9</accession>
<keyword evidence="4" id="KW-0378">Hydrolase</keyword>
<dbReference type="OrthoDB" id="3251721at2759"/>
<protein>
    <submittedName>
        <fullName evidence="4">LAGLIDADG homing endonuclease</fullName>
    </submittedName>
</protein>
<feature type="transmembrane region" description="Helical" evidence="2">
    <location>
        <begin position="119"/>
        <end position="144"/>
    </location>
</feature>
<keyword evidence="5" id="KW-1185">Reference proteome</keyword>
<dbReference type="InterPro" id="IPR004860">
    <property type="entry name" value="LAGLIDADG_dom"/>
</dbReference>
<keyword evidence="2" id="KW-0812">Transmembrane</keyword>
<evidence type="ECO:0000313" key="4">
    <source>
        <dbReference type="EMBL" id="TQF64814.1"/>
    </source>
</evidence>
<keyword evidence="4" id="KW-0255">Endonuclease</keyword>
<dbReference type="SUPFAM" id="SSF55608">
    <property type="entry name" value="Homing endonucleases"/>
    <property type="match status" value="1"/>
</dbReference>
<dbReference type="STRING" id="2282107.A0A541AXL9"/>
<dbReference type="InterPro" id="IPR027434">
    <property type="entry name" value="Homing_endonucl"/>
</dbReference>
<dbReference type="Gene3D" id="3.10.28.10">
    <property type="entry name" value="Homing endonucleases"/>
    <property type="match status" value="1"/>
</dbReference>
<gene>
    <name evidence="4" type="ORF">PNOK_m000091</name>
</gene>
<evidence type="ECO:0000256" key="1">
    <source>
        <dbReference type="ARBA" id="ARBA00002670"/>
    </source>
</evidence>
<dbReference type="Proteomes" id="UP000217199">
    <property type="component" value="Unassembled WGS sequence"/>
</dbReference>
<comment type="caution">
    <text evidence="4">The sequence shown here is derived from an EMBL/GenBank/DDBJ whole genome shotgun (WGS) entry which is preliminary data.</text>
</comment>